<reference evidence="2" key="1">
    <citation type="submission" date="2017-02" db="UniProtKB">
        <authorList>
            <consortium name="WormBaseParasite"/>
        </authorList>
    </citation>
    <scope>IDENTIFICATION</scope>
</reference>
<protein>
    <submittedName>
        <fullName evidence="2">Uncharacterized protein</fullName>
    </submittedName>
</protein>
<proteinExistence type="predicted"/>
<evidence type="ECO:0000313" key="2">
    <source>
        <dbReference type="WBParaSite" id="PTRK_0000251950.1"/>
    </source>
</evidence>
<sequence length="90" mass="10840">MILKFLIGAKKRHRCLICYRQKIEDEELRSVLVNRISLVKFIYEMNWIDRMKATVENFFKIENNDDNQKNGFYKDAEKVISENPRNSNKP</sequence>
<keyword evidence="1" id="KW-1185">Reference proteome</keyword>
<name>A0A0N4Z5X5_PARTI</name>
<organism evidence="1 2">
    <name type="scientific">Parastrongyloides trichosuri</name>
    <name type="common">Possum-specific nematode worm</name>
    <dbReference type="NCBI Taxonomy" id="131310"/>
    <lineage>
        <taxon>Eukaryota</taxon>
        <taxon>Metazoa</taxon>
        <taxon>Ecdysozoa</taxon>
        <taxon>Nematoda</taxon>
        <taxon>Chromadorea</taxon>
        <taxon>Rhabditida</taxon>
        <taxon>Tylenchina</taxon>
        <taxon>Panagrolaimomorpha</taxon>
        <taxon>Strongyloidoidea</taxon>
        <taxon>Strongyloididae</taxon>
        <taxon>Parastrongyloides</taxon>
    </lineage>
</organism>
<accession>A0A0N4Z5X5</accession>
<dbReference type="AlphaFoldDB" id="A0A0N4Z5X5"/>
<dbReference type="Proteomes" id="UP000038045">
    <property type="component" value="Unplaced"/>
</dbReference>
<dbReference type="WBParaSite" id="PTRK_0000251950.1">
    <property type="protein sequence ID" value="PTRK_0000251950.1"/>
    <property type="gene ID" value="PTRK_0000251950"/>
</dbReference>
<evidence type="ECO:0000313" key="1">
    <source>
        <dbReference type="Proteomes" id="UP000038045"/>
    </source>
</evidence>